<dbReference type="Gene3D" id="3.40.50.1820">
    <property type="entry name" value="alpha/beta hydrolase"/>
    <property type="match status" value="1"/>
</dbReference>
<gene>
    <name evidence="2" type="ORF">ACFOUW_17470</name>
</gene>
<comment type="caution">
    <text evidence="2">The sequence shown here is derived from an EMBL/GenBank/DDBJ whole genome shotgun (WGS) entry which is preliminary data.</text>
</comment>
<dbReference type="PANTHER" id="PTHR43798:SF33">
    <property type="entry name" value="HYDROLASE, PUTATIVE (AFU_ORTHOLOGUE AFUA_2G14860)-RELATED"/>
    <property type="match status" value="1"/>
</dbReference>
<evidence type="ECO:0000313" key="2">
    <source>
        <dbReference type="EMBL" id="MFC3762637.1"/>
    </source>
</evidence>
<dbReference type="Pfam" id="PF12697">
    <property type="entry name" value="Abhydrolase_6"/>
    <property type="match status" value="1"/>
</dbReference>
<name>A0ABV7YCI0_9ACTN</name>
<dbReference type="SUPFAM" id="SSF53474">
    <property type="entry name" value="alpha/beta-Hydrolases"/>
    <property type="match status" value="1"/>
</dbReference>
<dbReference type="RefSeq" id="WP_205118914.1">
    <property type="nucleotide sequence ID" value="NZ_JAFBCM010000001.1"/>
</dbReference>
<evidence type="ECO:0000313" key="3">
    <source>
        <dbReference type="Proteomes" id="UP001595699"/>
    </source>
</evidence>
<dbReference type="EMBL" id="JBHRZH010000015">
    <property type="protein sequence ID" value="MFC3762637.1"/>
    <property type="molecule type" value="Genomic_DNA"/>
</dbReference>
<reference evidence="3" key="1">
    <citation type="journal article" date="2019" name="Int. J. Syst. Evol. Microbiol.">
        <title>The Global Catalogue of Microorganisms (GCM) 10K type strain sequencing project: providing services to taxonomists for standard genome sequencing and annotation.</title>
        <authorList>
            <consortium name="The Broad Institute Genomics Platform"/>
            <consortium name="The Broad Institute Genome Sequencing Center for Infectious Disease"/>
            <person name="Wu L."/>
            <person name="Ma J."/>
        </authorList>
    </citation>
    <scope>NUCLEOTIDE SEQUENCE [LARGE SCALE GENOMIC DNA]</scope>
    <source>
        <strain evidence="3">CGMCC 4.7241</strain>
    </source>
</reference>
<organism evidence="2 3">
    <name type="scientific">Tenggerimyces flavus</name>
    <dbReference type="NCBI Taxonomy" id="1708749"/>
    <lineage>
        <taxon>Bacteria</taxon>
        <taxon>Bacillati</taxon>
        <taxon>Actinomycetota</taxon>
        <taxon>Actinomycetes</taxon>
        <taxon>Propionibacteriales</taxon>
        <taxon>Nocardioidaceae</taxon>
        <taxon>Tenggerimyces</taxon>
    </lineage>
</organism>
<proteinExistence type="predicted"/>
<protein>
    <submittedName>
        <fullName evidence="2">Alpha/beta fold hydrolase</fullName>
    </submittedName>
</protein>
<feature type="domain" description="AB hydrolase-1" evidence="1">
    <location>
        <begin position="20"/>
        <end position="270"/>
    </location>
</feature>
<keyword evidence="2" id="KW-0378">Hydrolase</keyword>
<dbReference type="InterPro" id="IPR000073">
    <property type="entry name" value="AB_hydrolase_1"/>
</dbReference>
<sequence length="285" mass="30971">MSDLYARAIGRGSPSVLLECGVGHHSSYWGAVPDRIAAFTQAVCYDRRGLGRTPQRRGDLTIKSYLADVATVLPDGPMVLVGHSFGGFLIRTIAAAWPEQVQGMVFVDSATENELDGLPERIVKRDALGPQLMAVNAVVAGLGLGRLPSVRRRVTADYPNFAPAQLEAIVEDQASPPYWLANRAELRAYATFRDHVQGAVLPDVPLVYITATGYGEKLTKSTFAMSATEFADFHTKRQRAAFEQLTSHTEQLLAPTSGHLVQHDQPELIVGAVERLVELARTPPA</sequence>
<evidence type="ECO:0000259" key="1">
    <source>
        <dbReference type="Pfam" id="PF12697"/>
    </source>
</evidence>
<dbReference type="GO" id="GO:0016787">
    <property type="term" value="F:hydrolase activity"/>
    <property type="evidence" value="ECO:0007669"/>
    <property type="project" value="UniProtKB-KW"/>
</dbReference>
<accession>A0ABV7YCI0</accession>
<dbReference type="Proteomes" id="UP001595699">
    <property type="component" value="Unassembled WGS sequence"/>
</dbReference>
<keyword evidence="3" id="KW-1185">Reference proteome</keyword>
<dbReference type="InterPro" id="IPR050266">
    <property type="entry name" value="AB_hydrolase_sf"/>
</dbReference>
<dbReference type="PANTHER" id="PTHR43798">
    <property type="entry name" value="MONOACYLGLYCEROL LIPASE"/>
    <property type="match status" value="1"/>
</dbReference>
<dbReference type="InterPro" id="IPR029058">
    <property type="entry name" value="AB_hydrolase_fold"/>
</dbReference>